<dbReference type="Proteomes" id="UP000037460">
    <property type="component" value="Unassembled WGS sequence"/>
</dbReference>
<dbReference type="EMBL" id="JWZX01002355">
    <property type="protein sequence ID" value="KOO29800.1"/>
    <property type="molecule type" value="Genomic_DNA"/>
</dbReference>
<keyword evidence="1" id="KW-0106">Calcium</keyword>
<dbReference type="GO" id="GO:0005509">
    <property type="term" value="F:calcium ion binding"/>
    <property type="evidence" value="ECO:0007669"/>
    <property type="project" value="InterPro"/>
</dbReference>
<evidence type="ECO:0000256" key="1">
    <source>
        <dbReference type="ARBA" id="ARBA00022837"/>
    </source>
</evidence>
<dbReference type="InterPro" id="IPR002048">
    <property type="entry name" value="EF_hand_dom"/>
</dbReference>
<dbReference type="SUPFAM" id="SSF47473">
    <property type="entry name" value="EF-hand"/>
    <property type="match status" value="1"/>
</dbReference>
<dbReference type="PROSITE" id="PS00018">
    <property type="entry name" value="EF_HAND_1"/>
    <property type="match status" value="3"/>
</dbReference>
<evidence type="ECO:0000313" key="4">
    <source>
        <dbReference type="Proteomes" id="UP000037460"/>
    </source>
</evidence>
<keyword evidence="4" id="KW-1185">Reference proteome</keyword>
<evidence type="ECO:0000313" key="3">
    <source>
        <dbReference type="EMBL" id="KOO29800.1"/>
    </source>
</evidence>
<dbReference type="PROSITE" id="PS50222">
    <property type="entry name" value="EF_HAND_2"/>
    <property type="match status" value="4"/>
</dbReference>
<feature type="domain" description="EF-hand" evidence="2">
    <location>
        <begin position="224"/>
        <end position="259"/>
    </location>
</feature>
<dbReference type="AlphaFoldDB" id="A0A0M0JTE9"/>
<dbReference type="Pfam" id="PF13499">
    <property type="entry name" value="EF-hand_7"/>
    <property type="match status" value="1"/>
</dbReference>
<name>A0A0M0JTE9_9EUKA</name>
<dbReference type="SMART" id="SM00054">
    <property type="entry name" value="EFh"/>
    <property type="match status" value="4"/>
</dbReference>
<accession>A0A0M0JTE9</accession>
<evidence type="ECO:0000259" key="2">
    <source>
        <dbReference type="PROSITE" id="PS50222"/>
    </source>
</evidence>
<gene>
    <name evidence="3" type="ORF">Ctob_000886</name>
</gene>
<dbReference type="Gene3D" id="1.10.238.10">
    <property type="entry name" value="EF-hand"/>
    <property type="match status" value="2"/>
</dbReference>
<dbReference type="InterPro" id="IPR052591">
    <property type="entry name" value="CML21-like"/>
</dbReference>
<reference evidence="4" key="1">
    <citation type="journal article" date="2015" name="PLoS Genet.">
        <title>Genome Sequence and Transcriptome Analyses of Chrysochromulina tobin: Metabolic Tools for Enhanced Algal Fitness in the Prominent Order Prymnesiales (Haptophyceae).</title>
        <authorList>
            <person name="Hovde B.T."/>
            <person name="Deodato C.R."/>
            <person name="Hunsperger H.M."/>
            <person name="Ryken S.A."/>
            <person name="Yost W."/>
            <person name="Jha R.K."/>
            <person name="Patterson J."/>
            <person name="Monnat R.J. Jr."/>
            <person name="Barlow S.B."/>
            <person name="Starkenburg S.R."/>
            <person name="Cattolico R.A."/>
        </authorList>
    </citation>
    <scope>NUCLEOTIDE SEQUENCE</scope>
    <source>
        <strain evidence="4">CCMP291</strain>
    </source>
</reference>
<dbReference type="PANTHER" id="PTHR23064">
    <property type="entry name" value="TROPONIN"/>
    <property type="match status" value="1"/>
</dbReference>
<comment type="caution">
    <text evidence="3">The sequence shown here is derived from an EMBL/GenBank/DDBJ whole genome shotgun (WGS) entry which is preliminary data.</text>
</comment>
<dbReference type="Pfam" id="PF13202">
    <property type="entry name" value="EF-hand_5"/>
    <property type="match status" value="1"/>
</dbReference>
<dbReference type="InterPro" id="IPR018247">
    <property type="entry name" value="EF_Hand_1_Ca_BS"/>
</dbReference>
<dbReference type="CDD" id="cd00051">
    <property type="entry name" value="EFh"/>
    <property type="match status" value="1"/>
</dbReference>
<feature type="domain" description="EF-hand" evidence="2">
    <location>
        <begin position="66"/>
        <end position="101"/>
    </location>
</feature>
<feature type="domain" description="EF-hand" evidence="2">
    <location>
        <begin position="260"/>
        <end position="295"/>
    </location>
</feature>
<sequence>MVVVDPLEKYSFAIVAKEGPEAHEAWMNPPYMIEVSTAYYEASRLVEAHFDTVAERVGMVMYALDLTEVDVEKVAAKVDIDKNGTMDKPQFRKLMRTLDSERSGALSGSIYHVDETPVSMKWLSGQSTDLMGRGCRDKEIDLYFATLDTNKSGSLDAREVGRFLISLKAGILRGHNGDALRKLMELRKVAEAFVKGAEAITVARGVPPPPKPSITAKLGMVLTSKKIKIQELVSAWDEDGTGKIDINEFTSAMLKLGIEGSKEELEALHKSFDADGNGTLTPKEIVAALQKVQKEAFDQKKREDEAGKAAASAGATAETCMRTAMRLAWAADKMYFPHKIKK</sequence>
<protein>
    <submittedName>
        <fullName evidence="3">Calmodulin-like protein 12-like protein</fullName>
    </submittedName>
</protein>
<dbReference type="OrthoDB" id="26525at2759"/>
<organism evidence="3 4">
    <name type="scientific">Chrysochromulina tobinii</name>
    <dbReference type="NCBI Taxonomy" id="1460289"/>
    <lineage>
        <taxon>Eukaryota</taxon>
        <taxon>Haptista</taxon>
        <taxon>Haptophyta</taxon>
        <taxon>Prymnesiophyceae</taxon>
        <taxon>Prymnesiales</taxon>
        <taxon>Chrysochromulinaceae</taxon>
        <taxon>Chrysochromulina</taxon>
    </lineage>
</organism>
<dbReference type="InterPro" id="IPR011992">
    <property type="entry name" value="EF-hand-dom_pair"/>
</dbReference>
<proteinExistence type="predicted"/>
<feature type="domain" description="EF-hand" evidence="2">
    <location>
        <begin position="135"/>
        <end position="170"/>
    </location>
</feature>